<dbReference type="Pfam" id="PF13340">
    <property type="entry name" value="DUF4096"/>
    <property type="match status" value="1"/>
</dbReference>
<feature type="region of interest" description="Disordered" evidence="1">
    <location>
        <begin position="107"/>
        <end position="126"/>
    </location>
</feature>
<dbReference type="NCBIfam" id="NF033580">
    <property type="entry name" value="transpos_IS5_3"/>
    <property type="match status" value="1"/>
</dbReference>
<evidence type="ECO:0000313" key="4">
    <source>
        <dbReference type="Proteomes" id="UP000245999"/>
    </source>
</evidence>
<reference evidence="4" key="1">
    <citation type="submission" date="2018-04" db="EMBL/GenBank/DDBJ databases">
        <title>Complete genome of Antarctic heterotrophic bacterium Hymenobacter nivis.</title>
        <authorList>
            <person name="Terashima M."/>
        </authorList>
    </citation>
    <scope>NUCLEOTIDE SEQUENCE [LARGE SCALE GENOMIC DNA]</scope>
    <source>
        <strain evidence="4">NBRC 111535</strain>
    </source>
</reference>
<proteinExistence type="predicted"/>
<evidence type="ECO:0000259" key="2">
    <source>
        <dbReference type="Pfam" id="PF13340"/>
    </source>
</evidence>
<evidence type="ECO:0000256" key="1">
    <source>
        <dbReference type="SAM" id="MobiDB-lite"/>
    </source>
</evidence>
<dbReference type="KEGG" id="hnv:DDQ68_18040"/>
<dbReference type="PANTHER" id="PTHR46637">
    <property type="entry name" value="TIS1421-TRANSPOSASE PROTEIN A"/>
    <property type="match status" value="1"/>
</dbReference>
<feature type="domain" description="Insertion element IS402-like" evidence="2">
    <location>
        <begin position="10"/>
        <end position="83"/>
    </location>
</feature>
<evidence type="ECO:0000313" key="3">
    <source>
        <dbReference type="EMBL" id="AWM34516.1"/>
    </source>
</evidence>
<name>A0A2Z3GSW6_9BACT</name>
<organism evidence="3 4">
    <name type="scientific">Hymenobacter nivis</name>
    <dbReference type="NCBI Taxonomy" id="1850093"/>
    <lineage>
        <taxon>Bacteria</taxon>
        <taxon>Pseudomonadati</taxon>
        <taxon>Bacteroidota</taxon>
        <taxon>Cytophagia</taxon>
        <taxon>Cytophagales</taxon>
        <taxon>Hymenobacteraceae</taxon>
        <taxon>Hymenobacter</taxon>
    </lineage>
</organism>
<dbReference type="Proteomes" id="UP000245999">
    <property type="component" value="Chromosome"/>
</dbReference>
<accession>A0A2Z3GSW6</accession>
<dbReference type="OrthoDB" id="192297at2"/>
<gene>
    <name evidence="3" type="ORF">DDQ68_18040</name>
</gene>
<dbReference type="EMBL" id="CP029145">
    <property type="protein sequence ID" value="AWM34516.1"/>
    <property type="molecule type" value="Genomic_DNA"/>
</dbReference>
<protein>
    <submittedName>
        <fullName evidence="3">IS5 family transposase</fullName>
    </submittedName>
</protein>
<dbReference type="InterPro" id="IPR025161">
    <property type="entry name" value="IS402-like_dom"/>
</dbReference>
<dbReference type="InterPro" id="IPR052909">
    <property type="entry name" value="Transposase_6_like"/>
</dbReference>
<sequence length="126" mass="14080">MKTFTHRYAVTDRQWAIIAPLLPGKATDCGVIAKDNRFFFNAVTWILRTGAPWADLPERFGKSNSVCRRFRRLAQKGVWEAVFEALKAPDLQWVMLDSTVVRAHQHAAGQKKATRQPSAWAAAGAG</sequence>
<dbReference type="PANTHER" id="PTHR46637:SF1">
    <property type="entry name" value="BLL5188 PROTEIN"/>
    <property type="match status" value="1"/>
</dbReference>
<dbReference type="AlphaFoldDB" id="A0A2Z3GSW6"/>
<keyword evidence="4" id="KW-1185">Reference proteome</keyword>